<dbReference type="GeneID" id="54486349"/>
<dbReference type="SMART" id="SM00248">
    <property type="entry name" value="ANK"/>
    <property type="match status" value="3"/>
</dbReference>
<comment type="similarity">
    <text evidence="5">Belongs to the protein kinase superfamily. STE Ser/Thr protein kinase family. MAP kinase kinase subfamily.</text>
</comment>
<gene>
    <name evidence="13" type="ORF">EJ05DRAFT_483902</name>
</gene>
<dbReference type="RefSeq" id="XP_033602570.1">
    <property type="nucleotide sequence ID" value="XM_033745295.1"/>
</dbReference>
<evidence type="ECO:0000259" key="12">
    <source>
        <dbReference type="PROSITE" id="PS50011"/>
    </source>
</evidence>
<dbReference type="GO" id="GO:0004708">
    <property type="term" value="F:MAP kinase kinase activity"/>
    <property type="evidence" value="ECO:0007669"/>
    <property type="project" value="UniProtKB-EC"/>
</dbReference>
<dbReference type="PROSITE" id="PS50011">
    <property type="entry name" value="PROTEIN_KINASE_DOM"/>
    <property type="match status" value="1"/>
</dbReference>
<dbReference type="AlphaFoldDB" id="A0A6A6WD62"/>
<proteinExistence type="inferred from homology"/>
<dbReference type="InterPro" id="IPR008271">
    <property type="entry name" value="Ser/Thr_kinase_AS"/>
</dbReference>
<evidence type="ECO:0000256" key="5">
    <source>
        <dbReference type="ARBA" id="ARBA00038035"/>
    </source>
</evidence>
<feature type="compositionally biased region" description="Basic and acidic residues" evidence="11">
    <location>
        <begin position="510"/>
        <end position="519"/>
    </location>
</feature>
<dbReference type="OrthoDB" id="4062651at2759"/>
<dbReference type="SUPFAM" id="SSF56112">
    <property type="entry name" value="Protein kinase-like (PK-like)"/>
    <property type="match status" value="1"/>
</dbReference>
<comment type="catalytic activity">
    <reaction evidence="9">
        <text>L-tyrosyl-[protein] + ATP = O-phospho-L-tyrosyl-[protein] + ADP + H(+)</text>
        <dbReference type="Rhea" id="RHEA:10596"/>
        <dbReference type="Rhea" id="RHEA-COMP:10136"/>
        <dbReference type="Rhea" id="RHEA-COMP:20101"/>
        <dbReference type="ChEBI" id="CHEBI:15378"/>
        <dbReference type="ChEBI" id="CHEBI:30616"/>
        <dbReference type="ChEBI" id="CHEBI:46858"/>
        <dbReference type="ChEBI" id="CHEBI:61978"/>
        <dbReference type="ChEBI" id="CHEBI:456216"/>
        <dbReference type="EC" id="2.7.12.2"/>
    </reaction>
</comment>
<dbReference type="Pfam" id="PF00069">
    <property type="entry name" value="Pkinase"/>
    <property type="match status" value="1"/>
</dbReference>
<keyword evidence="2" id="KW-0547">Nucleotide-binding</keyword>
<dbReference type="InterPro" id="IPR011009">
    <property type="entry name" value="Kinase-like_dom_sf"/>
</dbReference>
<dbReference type="Gene3D" id="1.25.40.20">
    <property type="entry name" value="Ankyrin repeat-containing domain"/>
    <property type="match status" value="1"/>
</dbReference>
<keyword evidence="3" id="KW-0418">Kinase</keyword>
<keyword evidence="1" id="KW-0808">Transferase</keyword>
<evidence type="ECO:0000256" key="1">
    <source>
        <dbReference type="ARBA" id="ARBA00022679"/>
    </source>
</evidence>
<feature type="domain" description="Protein kinase" evidence="12">
    <location>
        <begin position="135"/>
        <end position="408"/>
    </location>
</feature>
<dbReference type="SUPFAM" id="SSF48403">
    <property type="entry name" value="Ankyrin repeat"/>
    <property type="match status" value="1"/>
</dbReference>
<feature type="compositionally biased region" description="Low complexity" evidence="11">
    <location>
        <begin position="587"/>
        <end position="599"/>
    </location>
</feature>
<dbReference type="InterPro" id="IPR002110">
    <property type="entry name" value="Ankyrin_rpt"/>
</dbReference>
<feature type="region of interest" description="Disordered" evidence="11">
    <location>
        <begin position="508"/>
        <end position="544"/>
    </location>
</feature>
<dbReference type="EC" id="2.7.12.2" evidence="6"/>
<dbReference type="Gene3D" id="1.10.510.10">
    <property type="entry name" value="Transferase(Phosphotransferase) domain 1"/>
    <property type="match status" value="1"/>
</dbReference>
<dbReference type="PANTHER" id="PTHR48013:SF9">
    <property type="entry name" value="DUAL SPECIFICITY MITOGEN-ACTIVATED PROTEIN KINASE KINASE 5"/>
    <property type="match status" value="1"/>
</dbReference>
<evidence type="ECO:0000256" key="8">
    <source>
        <dbReference type="ARBA" id="ARBA00049299"/>
    </source>
</evidence>
<dbReference type="Pfam" id="PF00023">
    <property type="entry name" value="Ank"/>
    <property type="match status" value="1"/>
</dbReference>
<feature type="region of interest" description="Disordered" evidence="11">
    <location>
        <begin position="571"/>
        <end position="608"/>
    </location>
</feature>
<feature type="repeat" description="ANK" evidence="10">
    <location>
        <begin position="792"/>
        <end position="818"/>
    </location>
</feature>
<protein>
    <recommendedName>
        <fullName evidence="6">mitogen-activated protein kinase kinase</fullName>
        <ecNumber evidence="6">2.7.12.2</ecNumber>
    </recommendedName>
</protein>
<sequence>MAAHATVKPGEQRKLGLGLDDFFPTGLGVQQYTDADCKEICRILLEELGPPYSTVPRIYIVLRIIDQVSLLPKFTSIGCTDLWFPFNKQSLPRSLSQSHQDLFLEVQGRVITKGLDLENDEKKHVHFVKGEELPLLEKGMIAKGGYGVVDKVQSQLSGREYARKSFRRGGTRTSDLKSFATELQVLKRINHQHCVELVASYTDPKFFGFLMLPVAECDLEQYFTLAMNEDEYKLVLNKAFGCLASALAYLHEERIRHRDIKPSNILIKKGQVYFTDFGISLDWQDRTRSTTTGNFGKSIPYCAPEVQNYEKRNSKSDVFSLGCVFVEILTALCGRTIRDMRDTFKRKTETFWFSNNIASAKEWIRDLKTSLDQAPIIDWIDRTVALHEDARMTSVDLYKTICSPQAALHYCCEHCLLEDDSSSGADDDPRSWDVTYENTQTEGSCENPDATHPVILPGITNNTPISANTEGKKPEDNEHVQEVVTLPSVVVQPPEPVATQSVITEVNLQDDNKKSKPHLEVNFNTKPTPIADSWAPTQDPKDTVADQKPRLLNANRRAEWNQFQSFSDSFDLDKLKPVSPPIPRMKSTTPPSDTDSSPPKHYPGSSDIALPLTVDTYKVGRSIVRPSQSLSRIKAGPSGPTPREDGINKRFSQTTSRDGARRPHTTPLPNVRVEDWDHPQKLGDTCRVELRRFASSTDMSSNLPAQFEKHPRSKLPDVIAFFLKIGLDPNARSGPDEATALHHLIRNFAAWKKYRVKLPDLARLIKILVDAGADVNSVAKPPVFGKSGQILSQTSPLYWAVSNNDEEAVAMLLDQGADCQNDFHNLLVLAGTKGCWGVLEELTGKTNSHIRSKKRKAININVPLKGGATMAGVALIEVQPETLEFLINRYCYELSQELTFGAITSYLRINPDSDELMRMRRDLDLGYADMAPGVSYNNPFVICSILSMADKLAVLVRHRYPLRMYLTEPVYSYILKHSVKDGHAEVAELLLDARPFEVQNTIELWGYARKSAKLRRILVEYRIPEPKSSKRGTLLGLISRG</sequence>
<evidence type="ECO:0000313" key="13">
    <source>
        <dbReference type="EMBL" id="KAF2760119.1"/>
    </source>
</evidence>
<dbReference type="EMBL" id="ML996568">
    <property type="protein sequence ID" value="KAF2760119.1"/>
    <property type="molecule type" value="Genomic_DNA"/>
</dbReference>
<dbReference type="GO" id="GO:0005524">
    <property type="term" value="F:ATP binding"/>
    <property type="evidence" value="ECO:0007669"/>
    <property type="project" value="UniProtKB-KW"/>
</dbReference>
<comment type="catalytic activity">
    <reaction evidence="7">
        <text>L-seryl-[protein] + ATP = O-phospho-L-seryl-[protein] + ADP + H(+)</text>
        <dbReference type="Rhea" id="RHEA:17989"/>
        <dbReference type="Rhea" id="RHEA-COMP:9863"/>
        <dbReference type="Rhea" id="RHEA-COMP:11604"/>
        <dbReference type="ChEBI" id="CHEBI:15378"/>
        <dbReference type="ChEBI" id="CHEBI:29999"/>
        <dbReference type="ChEBI" id="CHEBI:30616"/>
        <dbReference type="ChEBI" id="CHEBI:83421"/>
        <dbReference type="ChEBI" id="CHEBI:456216"/>
        <dbReference type="EC" id="2.7.12.2"/>
    </reaction>
</comment>
<accession>A0A6A6WD62</accession>
<name>A0A6A6WD62_9PEZI</name>
<dbReference type="PANTHER" id="PTHR48013">
    <property type="entry name" value="DUAL SPECIFICITY MITOGEN-ACTIVATED PROTEIN KINASE KINASE 5-RELATED"/>
    <property type="match status" value="1"/>
</dbReference>
<evidence type="ECO:0000256" key="3">
    <source>
        <dbReference type="ARBA" id="ARBA00022777"/>
    </source>
</evidence>
<dbReference type="InterPro" id="IPR000719">
    <property type="entry name" value="Prot_kinase_dom"/>
</dbReference>
<comment type="catalytic activity">
    <reaction evidence="8">
        <text>L-threonyl-[protein] + ATP = O-phospho-L-threonyl-[protein] + ADP + H(+)</text>
        <dbReference type="Rhea" id="RHEA:46608"/>
        <dbReference type="Rhea" id="RHEA-COMP:11060"/>
        <dbReference type="Rhea" id="RHEA-COMP:11605"/>
        <dbReference type="ChEBI" id="CHEBI:15378"/>
        <dbReference type="ChEBI" id="CHEBI:30013"/>
        <dbReference type="ChEBI" id="CHEBI:30616"/>
        <dbReference type="ChEBI" id="CHEBI:61977"/>
        <dbReference type="ChEBI" id="CHEBI:456216"/>
        <dbReference type="EC" id="2.7.12.2"/>
    </reaction>
</comment>
<feature type="region of interest" description="Disordered" evidence="11">
    <location>
        <begin position="628"/>
        <end position="677"/>
    </location>
</feature>
<dbReference type="PROSITE" id="PS00108">
    <property type="entry name" value="PROTEIN_KINASE_ST"/>
    <property type="match status" value="1"/>
</dbReference>
<keyword evidence="14" id="KW-1185">Reference proteome</keyword>
<organism evidence="13 14">
    <name type="scientific">Pseudovirgaria hyperparasitica</name>
    <dbReference type="NCBI Taxonomy" id="470096"/>
    <lineage>
        <taxon>Eukaryota</taxon>
        <taxon>Fungi</taxon>
        <taxon>Dikarya</taxon>
        <taxon>Ascomycota</taxon>
        <taxon>Pezizomycotina</taxon>
        <taxon>Dothideomycetes</taxon>
        <taxon>Dothideomycetes incertae sedis</taxon>
        <taxon>Acrospermales</taxon>
        <taxon>Acrospermaceae</taxon>
        <taxon>Pseudovirgaria</taxon>
    </lineage>
</organism>
<dbReference type="PROSITE" id="PS50297">
    <property type="entry name" value="ANK_REP_REGION"/>
    <property type="match status" value="1"/>
</dbReference>
<evidence type="ECO:0000256" key="9">
    <source>
        <dbReference type="ARBA" id="ARBA00051693"/>
    </source>
</evidence>
<evidence type="ECO:0000313" key="14">
    <source>
        <dbReference type="Proteomes" id="UP000799437"/>
    </source>
</evidence>
<dbReference type="CDD" id="cd00180">
    <property type="entry name" value="PKc"/>
    <property type="match status" value="1"/>
</dbReference>
<dbReference type="Proteomes" id="UP000799437">
    <property type="component" value="Unassembled WGS sequence"/>
</dbReference>
<evidence type="ECO:0000256" key="4">
    <source>
        <dbReference type="ARBA" id="ARBA00022840"/>
    </source>
</evidence>
<keyword evidence="4" id="KW-0067">ATP-binding</keyword>
<reference evidence="13" key="1">
    <citation type="journal article" date="2020" name="Stud. Mycol.">
        <title>101 Dothideomycetes genomes: a test case for predicting lifestyles and emergence of pathogens.</title>
        <authorList>
            <person name="Haridas S."/>
            <person name="Albert R."/>
            <person name="Binder M."/>
            <person name="Bloem J."/>
            <person name="Labutti K."/>
            <person name="Salamov A."/>
            <person name="Andreopoulos B."/>
            <person name="Baker S."/>
            <person name="Barry K."/>
            <person name="Bills G."/>
            <person name="Bluhm B."/>
            <person name="Cannon C."/>
            <person name="Castanera R."/>
            <person name="Culley D."/>
            <person name="Daum C."/>
            <person name="Ezra D."/>
            <person name="Gonzalez J."/>
            <person name="Henrissat B."/>
            <person name="Kuo A."/>
            <person name="Liang C."/>
            <person name="Lipzen A."/>
            <person name="Lutzoni F."/>
            <person name="Magnuson J."/>
            <person name="Mondo S."/>
            <person name="Nolan M."/>
            <person name="Ohm R."/>
            <person name="Pangilinan J."/>
            <person name="Park H.-J."/>
            <person name="Ramirez L."/>
            <person name="Alfaro M."/>
            <person name="Sun H."/>
            <person name="Tritt A."/>
            <person name="Yoshinaga Y."/>
            <person name="Zwiers L.-H."/>
            <person name="Turgeon B."/>
            <person name="Goodwin S."/>
            <person name="Spatafora J."/>
            <person name="Crous P."/>
            <person name="Grigoriev I."/>
        </authorList>
    </citation>
    <scope>NUCLEOTIDE SEQUENCE</scope>
    <source>
        <strain evidence="13">CBS 121739</strain>
    </source>
</reference>
<evidence type="ECO:0000256" key="10">
    <source>
        <dbReference type="PROSITE-ProRule" id="PRU00023"/>
    </source>
</evidence>
<evidence type="ECO:0000256" key="11">
    <source>
        <dbReference type="SAM" id="MobiDB-lite"/>
    </source>
</evidence>
<evidence type="ECO:0000256" key="6">
    <source>
        <dbReference type="ARBA" id="ARBA00038999"/>
    </source>
</evidence>
<dbReference type="PROSITE" id="PS50088">
    <property type="entry name" value="ANK_REPEAT"/>
    <property type="match status" value="1"/>
</dbReference>
<dbReference type="InterPro" id="IPR036770">
    <property type="entry name" value="Ankyrin_rpt-contain_sf"/>
</dbReference>
<dbReference type="SMART" id="SM00220">
    <property type="entry name" value="S_TKc"/>
    <property type="match status" value="1"/>
</dbReference>
<keyword evidence="10" id="KW-0040">ANK repeat</keyword>
<evidence type="ECO:0000256" key="2">
    <source>
        <dbReference type="ARBA" id="ARBA00022741"/>
    </source>
</evidence>
<evidence type="ECO:0000256" key="7">
    <source>
        <dbReference type="ARBA" id="ARBA00049014"/>
    </source>
</evidence>